<dbReference type="EMBL" id="JAPZBU010000004">
    <property type="protein sequence ID" value="KAJ5408250.1"/>
    <property type="molecule type" value="Genomic_DNA"/>
</dbReference>
<protein>
    <submittedName>
        <fullName evidence="2">Uncharacterized protein</fullName>
    </submittedName>
</protein>
<feature type="compositionally biased region" description="Low complexity" evidence="1">
    <location>
        <begin position="66"/>
        <end position="80"/>
    </location>
</feature>
<organism evidence="2 3">
    <name type="scientific">Penicillium cosmopolitanum</name>
    <dbReference type="NCBI Taxonomy" id="1131564"/>
    <lineage>
        <taxon>Eukaryota</taxon>
        <taxon>Fungi</taxon>
        <taxon>Dikarya</taxon>
        <taxon>Ascomycota</taxon>
        <taxon>Pezizomycotina</taxon>
        <taxon>Eurotiomycetes</taxon>
        <taxon>Eurotiomycetidae</taxon>
        <taxon>Eurotiales</taxon>
        <taxon>Aspergillaceae</taxon>
        <taxon>Penicillium</taxon>
    </lineage>
</organism>
<gene>
    <name evidence="2" type="ORF">N7509_002133</name>
</gene>
<dbReference type="RefSeq" id="XP_056492565.1">
    <property type="nucleotide sequence ID" value="XM_056626770.1"/>
</dbReference>
<accession>A0A9W9W8V0</accession>
<comment type="caution">
    <text evidence="2">The sequence shown here is derived from an EMBL/GenBank/DDBJ whole genome shotgun (WGS) entry which is preliminary data.</text>
</comment>
<evidence type="ECO:0000313" key="3">
    <source>
        <dbReference type="Proteomes" id="UP001147747"/>
    </source>
</evidence>
<dbReference type="GeneID" id="81365750"/>
<dbReference type="Proteomes" id="UP001147747">
    <property type="component" value="Unassembled WGS sequence"/>
</dbReference>
<feature type="compositionally biased region" description="Low complexity" evidence="1">
    <location>
        <begin position="39"/>
        <end position="54"/>
    </location>
</feature>
<reference evidence="2" key="1">
    <citation type="submission" date="2022-12" db="EMBL/GenBank/DDBJ databases">
        <authorList>
            <person name="Petersen C."/>
        </authorList>
    </citation>
    <scope>NUCLEOTIDE SEQUENCE</scope>
    <source>
        <strain evidence="2">IBT 29677</strain>
    </source>
</reference>
<name>A0A9W9W8V0_9EURO</name>
<reference evidence="2" key="2">
    <citation type="journal article" date="2023" name="IMA Fungus">
        <title>Comparative genomic study of the Penicillium genus elucidates a diverse pangenome and 15 lateral gene transfer events.</title>
        <authorList>
            <person name="Petersen C."/>
            <person name="Sorensen T."/>
            <person name="Nielsen M.R."/>
            <person name="Sondergaard T.E."/>
            <person name="Sorensen J.L."/>
            <person name="Fitzpatrick D.A."/>
            <person name="Frisvad J.C."/>
            <person name="Nielsen K.L."/>
        </authorList>
    </citation>
    <scope>NUCLEOTIDE SEQUENCE</scope>
    <source>
        <strain evidence="2">IBT 29677</strain>
    </source>
</reference>
<proteinExistence type="predicted"/>
<evidence type="ECO:0000313" key="2">
    <source>
        <dbReference type="EMBL" id="KAJ5408250.1"/>
    </source>
</evidence>
<evidence type="ECO:0000256" key="1">
    <source>
        <dbReference type="SAM" id="MobiDB-lite"/>
    </source>
</evidence>
<feature type="compositionally biased region" description="Pro residues" evidence="1">
    <location>
        <begin position="105"/>
        <end position="115"/>
    </location>
</feature>
<feature type="region of interest" description="Disordered" evidence="1">
    <location>
        <begin position="1"/>
        <end position="115"/>
    </location>
</feature>
<dbReference type="AlphaFoldDB" id="A0A9W9W8V0"/>
<keyword evidence="3" id="KW-1185">Reference proteome</keyword>
<sequence>MSNDLLAEAAGHKLPRSPLHHQTTMRQVPPLANPSMDIPPGAHPGAGYPHPNGAMQSDSLIRHANPGAQPYGYPYGHQYPPGRPPWGPSRDASILRARPSASTTPLPPASPGAQP</sequence>